<evidence type="ECO:0000259" key="1">
    <source>
        <dbReference type="SMART" id="SM00849"/>
    </source>
</evidence>
<keyword evidence="3" id="KW-1185">Reference proteome</keyword>
<dbReference type="AlphaFoldDB" id="A0A941DZ46"/>
<dbReference type="Proteomes" id="UP000675284">
    <property type="component" value="Unassembled WGS sequence"/>
</dbReference>
<sequence length="289" mass="32115">MDQDFHQKEHHKFIPMTSITSGGGIQVKSDVYYYTDQIVNIGFIGYPDKGEWVLIDAGLPNAAPEIKSVVVDRFGKGSKPKAILLTHGHFDHVGGLADLAEEWEVPIYTHANELPFLRGEKSYPEPDTTVDSGILAKISSLYPNEPIDLGDVVQPLPDNHQVPYLDGWRWIHTPGHSPGHVSYFRESDSLLFSGDAFITVRQESFSRVFMQTAEVSGPPKYFTTDWKAAQASVEKLAALDPQVVIPGHGVAMEGEKLTKGLQKLVDYFEDIAVPNQGRYVDTDRSSPKH</sequence>
<dbReference type="Pfam" id="PF00753">
    <property type="entry name" value="Lactamase_B"/>
    <property type="match status" value="1"/>
</dbReference>
<dbReference type="RefSeq" id="WP_166531026.1">
    <property type="nucleotide sequence ID" value="NZ_JAGSOT010000108.1"/>
</dbReference>
<protein>
    <submittedName>
        <fullName evidence="2">MBL fold metallo-hydrolase</fullName>
    </submittedName>
</protein>
<dbReference type="CDD" id="cd07721">
    <property type="entry name" value="yflN-like_MBL-fold"/>
    <property type="match status" value="1"/>
</dbReference>
<dbReference type="InterPro" id="IPR036866">
    <property type="entry name" value="RibonucZ/Hydroxyglut_hydro"/>
</dbReference>
<proteinExistence type="predicted"/>
<dbReference type="InterPro" id="IPR001279">
    <property type="entry name" value="Metallo-B-lactamas"/>
</dbReference>
<accession>A0A941DZ46</accession>
<dbReference type="EMBL" id="JAGSOT010000108">
    <property type="protein sequence ID" value="MBR7798292.1"/>
    <property type="molecule type" value="Genomic_DNA"/>
</dbReference>
<evidence type="ECO:0000313" key="2">
    <source>
        <dbReference type="EMBL" id="MBR7798292.1"/>
    </source>
</evidence>
<organism evidence="2 3">
    <name type="scientific">Virgibacillus salarius</name>
    <dbReference type="NCBI Taxonomy" id="447199"/>
    <lineage>
        <taxon>Bacteria</taxon>
        <taxon>Bacillati</taxon>
        <taxon>Bacillota</taxon>
        <taxon>Bacilli</taxon>
        <taxon>Bacillales</taxon>
        <taxon>Bacillaceae</taxon>
        <taxon>Virgibacillus</taxon>
    </lineage>
</organism>
<dbReference type="PANTHER" id="PTHR42951">
    <property type="entry name" value="METALLO-BETA-LACTAMASE DOMAIN-CONTAINING"/>
    <property type="match status" value="1"/>
</dbReference>
<dbReference type="SUPFAM" id="SSF56281">
    <property type="entry name" value="Metallo-hydrolase/oxidoreductase"/>
    <property type="match status" value="1"/>
</dbReference>
<comment type="caution">
    <text evidence="2">The sequence shown here is derived from an EMBL/GenBank/DDBJ whole genome shotgun (WGS) entry which is preliminary data.</text>
</comment>
<feature type="domain" description="Metallo-beta-lactamase" evidence="1">
    <location>
        <begin position="38"/>
        <end position="248"/>
    </location>
</feature>
<reference evidence="2" key="1">
    <citation type="submission" date="2021-04" db="EMBL/GenBank/DDBJ databases">
        <title>Isolation and polyphasic classification of algal microorganism.</title>
        <authorList>
            <person name="Wang S."/>
        </authorList>
    </citation>
    <scope>NUCLEOTIDE SEQUENCE</scope>
    <source>
        <strain evidence="2">720a</strain>
    </source>
</reference>
<evidence type="ECO:0000313" key="3">
    <source>
        <dbReference type="Proteomes" id="UP000675284"/>
    </source>
</evidence>
<name>A0A941DZ46_9BACI</name>
<dbReference type="SMART" id="SM00849">
    <property type="entry name" value="Lactamase_B"/>
    <property type="match status" value="1"/>
</dbReference>
<gene>
    <name evidence="2" type="ORF">KCX74_19960</name>
</gene>
<dbReference type="InterPro" id="IPR050855">
    <property type="entry name" value="NDM-1-like"/>
</dbReference>
<dbReference type="Gene3D" id="3.60.15.10">
    <property type="entry name" value="Ribonuclease Z/Hydroxyacylglutathione hydrolase-like"/>
    <property type="match status" value="1"/>
</dbReference>
<dbReference type="PANTHER" id="PTHR42951:SF17">
    <property type="entry name" value="METALLO-BETA-LACTAMASE DOMAIN-CONTAINING PROTEIN"/>
    <property type="match status" value="1"/>
</dbReference>